<keyword evidence="4 6" id="KW-1133">Transmembrane helix</keyword>
<evidence type="ECO:0000256" key="6">
    <source>
        <dbReference type="SAM" id="Phobius"/>
    </source>
</evidence>
<evidence type="ECO:0000256" key="4">
    <source>
        <dbReference type="ARBA" id="ARBA00022989"/>
    </source>
</evidence>
<comment type="subcellular location">
    <subcellularLocation>
        <location evidence="1">Membrane</location>
        <topology evidence="1">Multi-pass membrane protein</topology>
    </subcellularLocation>
</comment>
<dbReference type="Gene3D" id="1.10.357.140">
    <property type="entry name" value="UbiA prenyltransferase"/>
    <property type="match status" value="1"/>
</dbReference>
<feature type="transmembrane region" description="Helical" evidence="6">
    <location>
        <begin position="241"/>
        <end position="260"/>
    </location>
</feature>
<keyword evidence="5 6" id="KW-0472">Membrane</keyword>
<evidence type="ECO:0000313" key="8">
    <source>
        <dbReference type="Proteomes" id="UP001302349"/>
    </source>
</evidence>
<feature type="transmembrane region" description="Helical" evidence="6">
    <location>
        <begin position="54"/>
        <end position="75"/>
    </location>
</feature>
<dbReference type="InterPro" id="IPR000537">
    <property type="entry name" value="UbiA_prenyltransferase"/>
</dbReference>
<dbReference type="InterPro" id="IPR050475">
    <property type="entry name" value="Prenyltransferase_related"/>
</dbReference>
<accession>A0ABZ0IMJ5</accession>
<feature type="transmembrane region" description="Helical" evidence="6">
    <location>
        <begin position="96"/>
        <end position="114"/>
    </location>
</feature>
<dbReference type="PANTHER" id="PTHR42723">
    <property type="entry name" value="CHLOROPHYLL SYNTHASE"/>
    <property type="match status" value="1"/>
</dbReference>
<dbReference type="EMBL" id="CP136051">
    <property type="protein sequence ID" value="WOK06253.1"/>
    <property type="molecule type" value="Genomic_DNA"/>
</dbReference>
<sequence length="293" mass="33529">MAKSSRPRNFSFTGLFRLTRFPNLLIIALTQYMTALFLTTSTHGLWAIFTHPGLFWLTSSTLMLAAAGYIINDYYDVKIDYINKPERVIVGRILKRRIAMIWQLGLNLAGILIGFFLSPWIGLIHCFSAFTLWLYSNQLKRLPFVGNFSIALLTGVSVLVVAVLFGEKNWLIFTYAYFAFGITLVREIIKDMEDLKGDETFGCKTLPIVWGIRKTKQFVFLLLIVFVASIFYFVFKAENEVLNTYFMVMIIPAALFILYFLRADTKDKFANLSTFCKLFILSGIISMAFFAAN</sequence>
<protein>
    <submittedName>
        <fullName evidence="7">Geranylgeranylglycerol-phosphate geranylgeranyltransferase</fullName>
    </submittedName>
</protein>
<dbReference type="Proteomes" id="UP001302349">
    <property type="component" value="Chromosome"/>
</dbReference>
<organism evidence="7 8">
    <name type="scientific">Imperialibacter roseus</name>
    <dbReference type="NCBI Taxonomy" id="1324217"/>
    <lineage>
        <taxon>Bacteria</taxon>
        <taxon>Pseudomonadati</taxon>
        <taxon>Bacteroidota</taxon>
        <taxon>Cytophagia</taxon>
        <taxon>Cytophagales</taxon>
        <taxon>Flammeovirgaceae</taxon>
        <taxon>Imperialibacter</taxon>
    </lineage>
</organism>
<dbReference type="InterPro" id="IPR044878">
    <property type="entry name" value="UbiA_sf"/>
</dbReference>
<feature type="transmembrane region" description="Helical" evidence="6">
    <location>
        <begin position="144"/>
        <end position="164"/>
    </location>
</feature>
<name>A0ABZ0IMJ5_9BACT</name>
<evidence type="ECO:0000256" key="5">
    <source>
        <dbReference type="ARBA" id="ARBA00023136"/>
    </source>
</evidence>
<proteinExistence type="predicted"/>
<keyword evidence="8" id="KW-1185">Reference proteome</keyword>
<dbReference type="PANTHER" id="PTHR42723:SF1">
    <property type="entry name" value="CHLOROPHYLL SYNTHASE, CHLOROPLASTIC"/>
    <property type="match status" value="1"/>
</dbReference>
<dbReference type="RefSeq" id="WP_317488980.1">
    <property type="nucleotide sequence ID" value="NZ_CP136051.1"/>
</dbReference>
<feature type="transmembrane region" description="Helical" evidence="6">
    <location>
        <begin position="272"/>
        <end position="292"/>
    </location>
</feature>
<feature type="transmembrane region" description="Helical" evidence="6">
    <location>
        <begin position="218"/>
        <end position="235"/>
    </location>
</feature>
<reference evidence="7 8" key="1">
    <citation type="journal article" date="2023" name="Microbiol. Resour. Announc.">
        <title>Complete Genome Sequence of Imperialibacter roseus strain P4T.</title>
        <authorList>
            <person name="Tizabi D.R."/>
            <person name="Bachvaroff T."/>
            <person name="Hill R.T."/>
        </authorList>
    </citation>
    <scope>NUCLEOTIDE SEQUENCE [LARGE SCALE GENOMIC DNA]</scope>
    <source>
        <strain evidence="7 8">P4T</strain>
    </source>
</reference>
<keyword evidence="3 6" id="KW-0812">Transmembrane</keyword>
<dbReference type="Pfam" id="PF01040">
    <property type="entry name" value="UbiA"/>
    <property type="match status" value="1"/>
</dbReference>
<evidence type="ECO:0000256" key="1">
    <source>
        <dbReference type="ARBA" id="ARBA00004141"/>
    </source>
</evidence>
<evidence type="ECO:0000256" key="2">
    <source>
        <dbReference type="ARBA" id="ARBA00022475"/>
    </source>
</evidence>
<gene>
    <name evidence="7" type="ORF">RT717_24570</name>
</gene>
<evidence type="ECO:0000256" key="3">
    <source>
        <dbReference type="ARBA" id="ARBA00022692"/>
    </source>
</evidence>
<dbReference type="Gene3D" id="1.20.120.1780">
    <property type="entry name" value="UbiA prenyltransferase"/>
    <property type="match status" value="1"/>
</dbReference>
<evidence type="ECO:0000313" key="7">
    <source>
        <dbReference type="EMBL" id="WOK06253.1"/>
    </source>
</evidence>
<dbReference type="NCBIfam" id="NF009513">
    <property type="entry name" value="PRK12872.1-3"/>
    <property type="match status" value="1"/>
</dbReference>
<keyword evidence="2" id="KW-1003">Cell membrane</keyword>
<feature type="transmembrane region" description="Helical" evidence="6">
    <location>
        <begin position="21"/>
        <end position="48"/>
    </location>
</feature>
<dbReference type="CDD" id="cd13961">
    <property type="entry name" value="PT_UbiA_DGGGPS"/>
    <property type="match status" value="1"/>
</dbReference>